<feature type="active site" evidence="5 6">
    <location>
        <position position="159"/>
    </location>
</feature>
<dbReference type="Gene3D" id="3.40.50.180">
    <property type="entry name" value="Methylesterase CheB, C-terminal domain"/>
    <property type="match status" value="1"/>
</dbReference>
<proteinExistence type="inferred from homology"/>
<comment type="similarity">
    <text evidence="5">Belongs to the CheB family.</text>
</comment>
<feature type="domain" description="CheB-type methylesterase" evidence="9">
    <location>
        <begin position="143"/>
        <end position="332"/>
    </location>
</feature>
<feature type="active site" evidence="5 6">
    <location>
        <position position="280"/>
    </location>
</feature>
<dbReference type="PROSITE" id="PS50110">
    <property type="entry name" value="RESPONSE_REGULATORY"/>
    <property type="match status" value="1"/>
</dbReference>
<dbReference type="PIRSF" id="PIRSF000876">
    <property type="entry name" value="RR_chemtxs_CheB"/>
    <property type="match status" value="1"/>
</dbReference>
<evidence type="ECO:0000313" key="10">
    <source>
        <dbReference type="EMBL" id="MFD2175402.1"/>
    </source>
</evidence>
<keyword evidence="1 5" id="KW-0963">Cytoplasm</keyword>
<dbReference type="InterPro" id="IPR000673">
    <property type="entry name" value="Sig_transdc_resp-reg_Me-estase"/>
</dbReference>
<dbReference type="PROSITE" id="PS50122">
    <property type="entry name" value="CHEB"/>
    <property type="match status" value="1"/>
</dbReference>
<evidence type="ECO:0000256" key="7">
    <source>
        <dbReference type="PROSITE-ProRule" id="PRU00169"/>
    </source>
</evidence>
<feature type="domain" description="Response regulatory" evidence="8">
    <location>
        <begin position="5"/>
        <end position="122"/>
    </location>
</feature>
<evidence type="ECO:0000256" key="5">
    <source>
        <dbReference type="HAMAP-Rule" id="MF_00099"/>
    </source>
</evidence>
<dbReference type="EMBL" id="JBHUIX010000013">
    <property type="protein sequence ID" value="MFD2175402.1"/>
    <property type="molecule type" value="Genomic_DNA"/>
</dbReference>
<dbReference type="EC" id="3.5.1.44" evidence="5"/>
<dbReference type="PANTHER" id="PTHR42872:SF6">
    <property type="entry name" value="PROTEIN-GLUTAMATE METHYLESTERASE_PROTEIN-GLUTAMINE GLUTAMINASE"/>
    <property type="match status" value="1"/>
</dbReference>
<evidence type="ECO:0000256" key="2">
    <source>
        <dbReference type="ARBA" id="ARBA00022500"/>
    </source>
</evidence>
<dbReference type="InterPro" id="IPR011006">
    <property type="entry name" value="CheY-like_superfamily"/>
</dbReference>
<evidence type="ECO:0000259" key="9">
    <source>
        <dbReference type="PROSITE" id="PS50122"/>
    </source>
</evidence>
<keyword evidence="2 5" id="KW-0145">Chemotaxis</keyword>
<dbReference type="CDD" id="cd16432">
    <property type="entry name" value="CheB_Rec"/>
    <property type="match status" value="1"/>
</dbReference>
<evidence type="ECO:0000256" key="6">
    <source>
        <dbReference type="PROSITE-ProRule" id="PRU00050"/>
    </source>
</evidence>
<dbReference type="InterPro" id="IPR001789">
    <property type="entry name" value="Sig_transdc_resp-reg_receiver"/>
</dbReference>
<evidence type="ECO:0000259" key="8">
    <source>
        <dbReference type="PROSITE" id="PS50110"/>
    </source>
</evidence>
<dbReference type="InterPro" id="IPR035909">
    <property type="entry name" value="CheB_C"/>
</dbReference>
<dbReference type="Gene3D" id="3.40.50.2300">
    <property type="match status" value="1"/>
</dbReference>
<comment type="caution">
    <text evidence="10">The sequence shown here is derived from an EMBL/GenBank/DDBJ whole genome shotgun (WGS) entry which is preliminary data.</text>
</comment>
<name>A0ABW5AAV0_9RHOB</name>
<evidence type="ECO:0000313" key="11">
    <source>
        <dbReference type="Proteomes" id="UP001597413"/>
    </source>
</evidence>
<dbReference type="HAMAP" id="MF_00099">
    <property type="entry name" value="CheB_chemtxs"/>
    <property type="match status" value="1"/>
</dbReference>
<comment type="PTM">
    <text evidence="5">Phosphorylated by CheA. Phosphorylation of the N-terminal regulatory domain activates the methylesterase activity.</text>
</comment>
<sequence length="351" mass="37347">MTPKRVLIVDDSPTIRALLRTMLAQDPRLTVVGEACDPFDAREKIKALSPDVLTLDVEMPRMNGLEFLEKLMRLRPMPVVMISTETQKGSVAALEALSLGAVECIGKPSFDRLSDTFANLADLLVAAAGARLRGAEARARVAPATDFNWNGKVVLVGSSTGGVDALETLLSGYPRNCPPTLITQHMPEGFLASFARRLDSNMVPKVELARDGVLLAPGHVYLAPGGDYHLAVAGHEAPKCRLVASDKRNGHRPSVEVLFDSAVPIANRVVSVMLTGMGKDGAEAMVRLRRAGARCLAQDEATCVVFGMPRAALELGAAERAVPIGSMSRAVLDLCSGNGRGAAQFSSVRRA</sequence>
<dbReference type="Proteomes" id="UP001597413">
    <property type="component" value="Unassembled WGS sequence"/>
</dbReference>
<feature type="modified residue" description="4-aspartylphosphate" evidence="5 7">
    <location>
        <position position="56"/>
    </location>
</feature>
<comment type="domain">
    <text evidence="5">Contains a C-terminal catalytic domain, and an N-terminal region which modulates catalytic activity.</text>
</comment>
<dbReference type="EC" id="3.1.1.61" evidence="5"/>
<dbReference type="CDD" id="cd17541">
    <property type="entry name" value="REC_CheB-like"/>
    <property type="match status" value="1"/>
</dbReference>
<keyword evidence="11" id="KW-1185">Reference proteome</keyword>
<protein>
    <recommendedName>
        <fullName evidence="5">Protein-glutamate methylesterase/protein-glutamine glutaminase</fullName>
        <ecNumber evidence="5">3.1.1.61</ecNumber>
        <ecNumber evidence="5">3.5.1.44</ecNumber>
    </recommendedName>
</protein>
<feature type="active site" evidence="5 6">
    <location>
        <position position="185"/>
    </location>
</feature>
<dbReference type="RefSeq" id="WP_377392064.1">
    <property type="nucleotide sequence ID" value="NZ_JBHUIX010000013.1"/>
</dbReference>
<accession>A0ABW5AAV0</accession>
<evidence type="ECO:0000256" key="4">
    <source>
        <dbReference type="ARBA" id="ARBA00048267"/>
    </source>
</evidence>
<gene>
    <name evidence="5" type="primary">cheB</name>
    <name evidence="10" type="ORF">ACFSM0_15010</name>
</gene>
<evidence type="ECO:0000256" key="3">
    <source>
        <dbReference type="ARBA" id="ARBA00022801"/>
    </source>
</evidence>
<dbReference type="SUPFAM" id="SSF52738">
    <property type="entry name" value="Methylesterase CheB, C-terminal domain"/>
    <property type="match status" value="1"/>
</dbReference>
<organism evidence="10 11">
    <name type="scientific">Rhodobacter lacus</name>
    <dbReference type="NCBI Taxonomy" id="1641972"/>
    <lineage>
        <taxon>Bacteria</taxon>
        <taxon>Pseudomonadati</taxon>
        <taxon>Pseudomonadota</taxon>
        <taxon>Alphaproteobacteria</taxon>
        <taxon>Rhodobacterales</taxon>
        <taxon>Rhodobacter group</taxon>
        <taxon>Rhodobacter</taxon>
    </lineage>
</organism>
<dbReference type="NCBIfam" id="NF001965">
    <property type="entry name" value="PRK00742.1"/>
    <property type="match status" value="1"/>
</dbReference>
<comment type="subcellular location">
    <subcellularLocation>
        <location evidence="5">Cytoplasm</location>
    </subcellularLocation>
</comment>
<comment type="catalytic activity">
    <reaction evidence="4 5">
        <text>[protein]-L-glutamate 5-O-methyl ester + H2O = L-glutamyl-[protein] + methanol + H(+)</text>
        <dbReference type="Rhea" id="RHEA:23236"/>
        <dbReference type="Rhea" id="RHEA-COMP:10208"/>
        <dbReference type="Rhea" id="RHEA-COMP:10311"/>
        <dbReference type="ChEBI" id="CHEBI:15377"/>
        <dbReference type="ChEBI" id="CHEBI:15378"/>
        <dbReference type="ChEBI" id="CHEBI:17790"/>
        <dbReference type="ChEBI" id="CHEBI:29973"/>
        <dbReference type="ChEBI" id="CHEBI:82795"/>
        <dbReference type="EC" id="3.1.1.61"/>
    </reaction>
</comment>
<dbReference type="Pfam" id="PF00072">
    <property type="entry name" value="Response_reg"/>
    <property type="match status" value="1"/>
</dbReference>
<dbReference type="InterPro" id="IPR008248">
    <property type="entry name" value="CheB-like"/>
</dbReference>
<evidence type="ECO:0000256" key="1">
    <source>
        <dbReference type="ARBA" id="ARBA00022490"/>
    </source>
</evidence>
<dbReference type="GO" id="GO:0008984">
    <property type="term" value="F:protein-glutamate methylesterase activity"/>
    <property type="evidence" value="ECO:0007669"/>
    <property type="project" value="UniProtKB-EC"/>
</dbReference>
<dbReference type="SMART" id="SM00448">
    <property type="entry name" value="REC"/>
    <property type="match status" value="1"/>
</dbReference>
<dbReference type="PANTHER" id="PTHR42872">
    <property type="entry name" value="PROTEIN-GLUTAMATE METHYLESTERASE/PROTEIN-GLUTAMINE GLUTAMINASE"/>
    <property type="match status" value="1"/>
</dbReference>
<dbReference type="SUPFAM" id="SSF52172">
    <property type="entry name" value="CheY-like"/>
    <property type="match status" value="1"/>
</dbReference>
<comment type="function">
    <text evidence="5">Involved in chemotaxis. Part of a chemotaxis signal transduction system that modulates chemotaxis in response to various stimuli. Catalyzes the demethylation of specific methylglutamate residues introduced into the chemoreceptors (methyl-accepting chemotaxis proteins or MCP) by CheR. Also mediates the irreversible deamidation of specific glutamine residues to glutamic acid.</text>
</comment>
<reference evidence="11" key="1">
    <citation type="journal article" date="2019" name="Int. J. Syst. Evol. Microbiol.">
        <title>The Global Catalogue of Microorganisms (GCM) 10K type strain sequencing project: providing services to taxonomists for standard genome sequencing and annotation.</title>
        <authorList>
            <consortium name="The Broad Institute Genomics Platform"/>
            <consortium name="The Broad Institute Genome Sequencing Center for Infectious Disease"/>
            <person name="Wu L."/>
            <person name="Ma J."/>
        </authorList>
    </citation>
    <scope>NUCLEOTIDE SEQUENCE [LARGE SCALE GENOMIC DNA]</scope>
    <source>
        <strain evidence="11">CCUG 55131</strain>
    </source>
</reference>
<keyword evidence="3 5" id="KW-0378">Hydrolase</keyword>
<comment type="catalytic activity">
    <reaction evidence="5">
        <text>L-glutaminyl-[protein] + H2O = L-glutamyl-[protein] + NH4(+)</text>
        <dbReference type="Rhea" id="RHEA:16441"/>
        <dbReference type="Rhea" id="RHEA-COMP:10207"/>
        <dbReference type="Rhea" id="RHEA-COMP:10208"/>
        <dbReference type="ChEBI" id="CHEBI:15377"/>
        <dbReference type="ChEBI" id="CHEBI:28938"/>
        <dbReference type="ChEBI" id="CHEBI:29973"/>
        <dbReference type="ChEBI" id="CHEBI:30011"/>
        <dbReference type="EC" id="3.5.1.44"/>
    </reaction>
</comment>
<keyword evidence="5 7" id="KW-0597">Phosphoprotein</keyword>
<dbReference type="Pfam" id="PF01339">
    <property type="entry name" value="CheB_methylest"/>
    <property type="match status" value="1"/>
</dbReference>